<evidence type="ECO:0000256" key="4">
    <source>
        <dbReference type="ARBA" id="ARBA00022475"/>
    </source>
</evidence>
<dbReference type="GO" id="GO:0048472">
    <property type="term" value="F:threonine-phosphate decarboxylase activity"/>
    <property type="evidence" value="ECO:0007669"/>
    <property type="project" value="InterPro"/>
</dbReference>
<evidence type="ECO:0000313" key="10">
    <source>
        <dbReference type="EMBL" id="KXU81356.1"/>
    </source>
</evidence>
<feature type="transmembrane region" description="Helical" evidence="9">
    <location>
        <begin position="297"/>
        <end position="315"/>
    </location>
</feature>
<feature type="transmembrane region" description="Helical" evidence="9">
    <location>
        <begin position="206"/>
        <end position="229"/>
    </location>
</feature>
<keyword evidence="8 9" id="KW-0472">Membrane</keyword>
<sequence length="320" mass="34920">MIPIESLEPMATDLLSTTAAIMLGATLLEALIPRPAHIRLSALTPLLTRLGHKVHRADGSPRQQLQAGVLAMLVVWLPCAAGLWSVRNLALSEPLFDLLFLLLMIESRPLRELASATRTLACQETLPLARLQAVPWLKRETGKLSVMGIAKAVSESCALRLVGQWAGPLLGYALAGVQGALLWRLTQLMSLGWSMKDPAFSHFGRAAIAFYQALNAPTVLLLGLPLLLTRLKRAGWLLRSAALWPYPAMGILLVLLADKFQTRLGGPRYYQGTLQRWPVLGLGQDPGADMATRVLNVLQGTGWGWLLVALAMTLVERWHG</sequence>
<evidence type="ECO:0000256" key="2">
    <source>
        <dbReference type="ARBA" id="ARBA00004953"/>
    </source>
</evidence>
<evidence type="ECO:0000256" key="3">
    <source>
        <dbReference type="ARBA" id="ARBA00006263"/>
    </source>
</evidence>
<dbReference type="GO" id="GO:0009236">
    <property type="term" value="P:cobalamin biosynthetic process"/>
    <property type="evidence" value="ECO:0007669"/>
    <property type="project" value="UniProtKB-UniPathway"/>
</dbReference>
<dbReference type="PANTHER" id="PTHR34308:SF1">
    <property type="entry name" value="COBALAMIN BIOSYNTHESIS PROTEIN CBIB"/>
    <property type="match status" value="1"/>
</dbReference>
<comment type="subcellular location">
    <subcellularLocation>
        <location evidence="1">Cell membrane</location>
        <topology evidence="1">Multi-pass membrane protein</topology>
    </subcellularLocation>
</comment>
<comment type="similarity">
    <text evidence="3">Belongs to the CobD/CbiB family.</text>
</comment>
<dbReference type="AlphaFoldDB" id="A0A175VKS7"/>
<dbReference type="EMBL" id="JMGO02000002">
    <property type="protein sequence ID" value="KXU81356.1"/>
    <property type="molecule type" value="Genomic_DNA"/>
</dbReference>
<gene>
    <name evidence="10" type="ORF">LCR_06500</name>
</gene>
<feature type="transmembrane region" description="Helical" evidence="9">
    <location>
        <begin position="236"/>
        <end position="257"/>
    </location>
</feature>
<name>A0A175VKS7_AEREN</name>
<evidence type="ECO:0000256" key="9">
    <source>
        <dbReference type="SAM" id="Phobius"/>
    </source>
</evidence>
<evidence type="ECO:0000256" key="5">
    <source>
        <dbReference type="ARBA" id="ARBA00022573"/>
    </source>
</evidence>
<reference evidence="10 11" key="1">
    <citation type="submission" date="2016-02" db="EMBL/GenBank/DDBJ databases">
        <title>Draft genome sequence of Aeromonas trota strain 1999lcr isolated from cerebrospinal fluid (CSF).</title>
        <authorList>
            <person name="Dallagassa C.B."/>
            <person name="Prediger K.C."/>
            <person name="Weiss V.A."/>
            <person name="Assis F.E."/>
            <person name="Baura V."/>
            <person name="Cruz L.M."/>
            <person name="Souza E.M."/>
            <person name="Pedrosa F.O."/>
            <person name="Fadel-Picheth C.M."/>
        </authorList>
    </citation>
    <scope>NUCLEOTIDE SEQUENCE [LARGE SCALE GENOMIC DNA]</scope>
    <source>
        <strain evidence="10 11">1999lcr</strain>
    </source>
</reference>
<keyword evidence="6 9" id="KW-0812">Transmembrane</keyword>
<protein>
    <submittedName>
        <fullName evidence="10">Cobalamin biosynthesis protein CobD</fullName>
    </submittedName>
</protein>
<dbReference type="PANTHER" id="PTHR34308">
    <property type="entry name" value="COBALAMIN BIOSYNTHESIS PROTEIN CBIB"/>
    <property type="match status" value="1"/>
</dbReference>
<organism evidence="10 11">
    <name type="scientific">Aeromonas enteropelogenes</name>
    <name type="common">Aeromonas trota</name>
    <dbReference type="NCBI Taxonomy" id="29489"/>
    <lineage>
        <taxon>Bacteria</taxon>
        <taxon>Pseudomonadati</taxon>
        <taxon>Pseudomonadota</taxon>
        <taxon>Gammaproteobacteria</taxon>
        <taxon>Aeromonadales</taxon>
        <taxon>Aeromonadaceae</taxon>
        <taxon>Aeromonas</taxon>
    </lineage>
</organism>
<evidence type="ECO:0000256" key="1">
    <source>
        <dbReference type="ARBA" id="ARBA00004651"/>
    </source>
</evidence>
<accession>A0A175VKS7</accession>
<keyword evidence="7 9" id="KW-1133">Transmembrane helix</keyword>
<proteinExistence type="inferred from homology"/>
<keyword evidence="4" id="KW-1003">Cell membrane</keyword>
<feature type="transmembrane region" description="Helical" evidence="9">
    <location>
        <begin position="14"/>
        <end position="32"/>
    </location>
</feature>
<dbReference type="UniPathway" id="UPA00148"/>
<keyword evidence="5" id="KW-0169">Cobalamin biosynthesis</keyword>
<dbReference type="Proteomes" id="UP000078435">
    <property type="component" value="Unassembled WGS sequence"/>
</dbReference>
<dbReference type="Pfam" id="PF03186">
    <property type="entry name" value="CobD_Cbib"/>
    <property type="match status" value="1"/>
</dbReference>
<feature type="transmembrane region" description="Helical" evidence="9">
    <location>
        <begin position="169"/>
        <end position="186"/>
    </location>
</feature>
<dbReference type="RefSeq" id="WP_061475453.1">
    <property type="nucleotide sequence ID" value="NZ_JMGO02000002.1"/>
</dbReference>
<evidence type="ECO:0000256" key="6">
    <source>
        <dbReference type="ARBA" id="ARBA00022692"/>
    </source>
</evidence>
<comment type="caution">
    <text evidence="10">The sequence shown here is derived from an EMBL/GenBank/DDBJ whole genome shotgun (WGS) entry which is preliminary data.</text>
</comment>
<dbReference type="GO" id="GO:0005886">
    <property type="term" value="C:plasma membrane"/>
    <property type="evidence" value="ECO:0007669"/>
    <property type="project" value="UniProtKB-SubCell"/>
</dbReference>
<evidence type="ECO:0000313" key="11">
    <source>
        <dbReference type="Proteomes" id="UP000078435"/>
    </source>
</evidence>
<comment type="pathway">
    <text evidence="2">Cofactor biosynthesis; adenosylcobalamin biosynthesis.</text>
</comment>
<dbReference type="InterPro" id="IPR004485">
    <property type="entry name" value="Cobalamin_biosynth_CobD/CbiB"/>
</dbReference>
<evidence type="ECO:0000256" key="8">
    <source>
        <dbReference type="ARBA" id="ARBA00023136"/>
    </source>
</evidence>
<evidence type="ECO:0000256" key="7">
    <source>
        <dbReference type="ARBA" id="ARBA00022989"/>
    </source>
</evidence>